<accession>A0A7K0ESJ3</accession>
<evidence type="ECO:0000256" key="4">
    <source>
        <dbReference type="SAM" id="MobiDB-lite"/>
    </source>
</evidence>
<feature type="domain" description="Insecticide toxin TcdB middle/C-terminal" evidence="5">
    <location>
        <begin position="912"/>
        <end position="1055"/>
    </location>
</feature>
<dbReference type="RefSeq" id="WP_154178103.1">
    <property type="nucleotide sequence ID" value="NZ_WJXZ01000014.1"/>
</dbReference>
<feature type="domain" description="Insecticide toxin TcdB middle/N-terminal" evidence="6">
    <location>
        <begin position="691"/>
        <end position="827"/>
    </location>
</feature>
<organism evidence="7 8">
    <name type="scientific">Larkinella terrae</name>
    <dbReference type="NCBI Taxonomy" id="2025311"/>
    <lineage>
        <taxon>Bacteria</taxon>
        <taxon>Pseudomonadati</taxon>
        <taxon>Bacteroidota</taxon>
        <taxon>Cytophagia</taxon>
        <taxon>Cytophagales</taxon>
        <taxon>Spirosomataceae</taxon>
        <taxon>Larkinella</taxon>
    </lineage>
</organism>
<sequence length="2594" mass="289993">MESTTKSKEGLSVPTISLPKGGGAIHGIGEKFAANPVTGTGSISVPLAVSPGRSGFGPQLSLSYDSGAGNGPFGMGWNLALPSITRKTDKGLPRYADAEESDVFMLAGAEDLVPVLGPDGKRLVDERIPGFRIERYRPRTEGLFARIERWMNQTTGDVHWRSFSKDNVLTVYGLTENSRITDPADPQHIFSWLICETRDDKGNGILYEYKPEDGAQLDLTLAHESNRGNRSDKRRKTNRYVKRIRYGNRVSLLDADAKRPRFLSPAQIQNAGWLFEAVFDYGEHDDEKPLPTDSGEWLCRTDPFSTYRAGFEVRTYRLCQRVLMFHHFPEESAETGANCLVRSTNFRYQTTAEKPGSEHQNRSVFSFISSITQLNYKRAAEGGYLKKSLPPLEFFYSQPEIQEDIREVDAESLENLPDGLDGVQYQWVDLDGEGLSGILTEQAGGWFYKPNLGDGQLGPMESVLARPSLASLSGGRQQLLDLAGDGQLDLADFGGTTPGFYERTTDQNWEPFRSFPSLPNIPWGQPNLRFVDLNGDGHADVLIAEDQVFTWYPSRAEDGFDSARRTNQSLDEELGPRLVFADGTQSIYLADMCGDGLTDLVRIQNGEICYWPNLGYGRFGAKVTMDNSPWFDTPDQFSQQRIRLADIDGSGQSDLIYLGRDHVSLYFNESGNGWSAPRRLSQFPRVDNLSAVTTFDLLGNGTACLVWSSPLSNDQRRSMRYIDLMGGHKPHLLVKIRNNLGAETTIAYAPSTKFYRKDKQAGKPWITRLPFPVHCVEKVTVSDQWRQTAFSTTYSYHHGYFDGVEREFRGFGRVEQLDSESYGTFESGNAASPYITNDKTLYQPPVKTVTWYHTGAPVDRRTVLNQFASEYFPKNWREAHPGEIDWGGFQENELPEPDLVAGNLSAEEWRQALRACKGMLLRQEVYELDLDTLVLGEHRPTKIFTTAYHNCHIRRLQAQGGNRHAVFLVTESEAITYQYELNLTGPVLRPDPRIAHSLNLRYDDYGNVLQSIAIAYPRLGQHQDDSLKAETLTRIRNVQQETHLSYTENRYTDDYDSNDPDHYRLRQPCEILTYELGGVKPKTGLYFSLQEWKEYRLSFVHQAESKLISELDYHQLVTGNTPQKRLVEHVRMLFFKDDAAVLTAPLALGKIGRLGLPYETYTLALTDSLLDAVFSTADGNRLDQPAGEAATARMLVQDARVSGYLSGAALAGRFAGTDTSGQYWIRSGMAGFAPDAAQHFFLPENYADPFGNITTLQYDGKYDLFVQSSTDARGNTTRVTRFDFRVLAPLEIQDINNNFSEVYFDILGLPTAVALRGKGNEGDNLTGFTDALANPSSADLARFFDQSDLDEAQARSWLGNATGRHLYYLGETVETLPDGNTVVRWGQHPACSCGILRERHLSQLAPGAQSPLQIAFEYSDGAGAVVVKKVQAEPETAGQPLRWIATGKTIFNNKNKPVKQYEPYFCPPAVGHRFEEPPEVGVTSIIYYDSLGRTVRTEMPDGSLSRVEFSPWHSRIFDRNDTVMEAGNAWRARKTAATASPEEKRAAQLAAEHADTPALTLFDSLGREVVSIAHNRVRNAAGGLDDEKYVTFTKLDAEGKPLWIRDARNNLVMQYLAPAVPANQVADPVAGFVPCYDVAGNLLFQHSMDGGDRWTLNNAAGKTMLSWDLNERQDEAGAGQIENRAFFTRYDSLLRPVELWLTINNESPQLIDQSVFIDTLDNPNLADAQARNLCGQLYQHRDGSGLKQVDRLDFKGNPLELRRQLAAAVKAPVVDWKAGSATAVLETETFVKMTEYDALNRMTRLFNWHRLEPNSRLAVYEPAYNPRGLLVREELVIRATKTAEGYTEGPGAQRTTPIRLLQYDAKGQKQRLETGNRAVTRYQYDPETFRLLQLRTTRPGFDPVFPNQPNGLKDANVLQNLLYTYDPVGNVTEIRDDAYEPAFFKNQLVEAVSQYTYDALYQLVMATGRENGTAGVTEQFDESPVGLAFPVVAPDALRSYTEEYRYDSVGNIGRVRHVAGVAEGWTRTYDYDPASNRLSTSLVGNNAANTVSYRYDSHGNLLNLSRNAPAQSVRWNHRDMIAFLDLEGGGRAYYTYDSDKQRTRKRLERQGGMVEERIDLGGLEIYRKTRNGTLVEEIESNHLMEGSQRILLVDDVLTTDNANLGTGPLYRYQAANHLSSAVLELDDQAQIISYEEYYPFGSTAYQARRNRTETPKRYRFTGKERDEESGLYYHGARYYTPWLGRWTSCDPIGTADGLNVYWYVGNNPIKLIDPTGKQARPRVDLLDSRTSEEKMRDKVGDSFRAQMKNRTSLSDYKPPDKKPDLNLFDPSALRSRPKVVDPRCLPLSSSGKPLPGDLPEAPPAPEDPSFSLPKLSTEFGSVENKGTLDLTDPSISLKRMEGKTNTTYKLGTDVSLETNRGDVSFKLTWDFDAKLSAEAKVRLGGGNQFSVSGDTTGEFHLKLSHGTPKDLPSDQDVTDGVDQISKAGDALGKYSNNFVKNAPDMVGDKTVTDALKGVKSLSKLAPKDDKPEGGEGTEVKPKPDEKPLADEPKTAKPLQPAWSIDFFGKPYTIKDFMGGEIKGYQLGVGLGHSF</sequence>
<protein>
    <submittedName>
        <fullName evidence="7">Toxin</fullName>
    </submittedName>
</protein>
<evidence type="ECO:0000259" key="5">
    <source>
        <dbReference type="Pfam" id="PF12255"/>
    </source>
</evidence>
<dbReference type="InterPro" id="IPR050708">
    <property type="entry name" value="T6SS_VgrG/RHS"/>
</dbReference>
<evidence type="ECO:0000313" key="7">
    <source>
        <dbReference type="EMBL" id="MRS64795.1"/>
    </source>
</evidence>
<dbReference type="OrthoDB" id="9765204at2"/>
<keyword evidence="3" id="KW-0843">Virulence</keyword>
<dbReference type="PANTHER" id="PTHR32305:SF15">
    <property type="entry name" value="PROTEIN RHSA-RELATED"/>
    <property type="match status" value="1"/>
</dbReference>
<reference evidence="7 8" key="1">
    <citation type="journal article" date="2018" name="Antonie Van Leeuwenhoek">
        <title>Larkinella terrae sp. nov., isolated from soil on Jeju Island, South Korea.</title>
        <authorList>
            <person name="Ten L.N."/>
            <person name="Jeon J."/>
            <person name="Park S.J."/>
            <person name="Park S."/>
            <person name="Lee S.Y."/>
            <person name="Kim M.K."/>
            <person name="Jung H.Y."/>
        </authorList>
    </citation>
    <scope>NUCLEOTIDE SEQUENCE [LARGE SCALE GENOMIC DNA]</scope>
    <source>
        <strain evidence="7 8">KCTC 52001</strain>
    </source>
</reference>
<dbReference type="EMBL" id="WJXZ01000014">
    <property type="protein sequence ID" value="MRS64795.1"/>
    <property type="molecule type" value="Genomic_DNA"/>
</dbReference>
<feature type="compositionally biased region" description="Basic and acidic residues" evidence="4">
    <location>
        <begin position="2525"/>
        <end position="2554"/>
    </location>
</feature>
<evidence type="ECO:0000256" key="1">
    <source>
        <dbReference type="ARBA" id="ARBA00004613"/>
    </source>
</evidence>
<dbReference type="Pfam" id="PF12255">
    <property type="entry name" value="TcdB_toxin_midC"/>
    <property type="match status" value="1"/>
</dbReference>
<dbReference type="PRINTS" id="PR01341">
    <property type="entry name" value="SALSPVBPROT"/>
</dbReference>
<dbReference type="GO" id="GO:0005737">
    <property type="term" value="C:cytoplasm"/>
    <property type="evidence" value="ECO:0007669"/>
    <property type="project" value="InterPro"/>
</dbReference>
<keyword evidence="2" id="KW-0964">Secreted</keyword>
<keyword evidence="8" id="KW-1185">Reference proteome</keyword>
<evidence type="ECO:0000256" key="2">
    <source>
        <dbReference type="ARBA" id="ARBA00022525"/>
    </source>
</evidence>
<dbReference type="InterPro" id="IPR022044">
    <property type="entry name" value="TcdB_toxin_mid/C"/>
</dbReference>
<name>A0A7K0ESJ3_9BACT</name>
<dbReference type="PANTHER" id="PTHR32305">
    <property type="match status" value="1"/>
</dbReference>
<dbReference type="InterPro" id="IPR003284">
    <property type="entry name" value="Sal_SpvB"/>
</dbReference>
<comment type="subcellular location">
    <subcellularLocation>
        <location evidence="1">Secreted</location>
    </subcellularLocation>
</comment>
<dbReference type="Proteomes" id="UP000441754">
    <property type="component" value="Unassembled WGS sequence"/>
</dbReference>
<dbReference type="Gene3D" id="2.180.10.10">
    <property type="entry name" value="RHS repeat-associated core"/>
    <property type="match status" value="1"/>
</dbReference>
<dbReference type="Pfam" id="PF12256">
    <property type="entry name" value="TcdB_toxin_midN"/>
    <property type="match status" value="1"/>
</dbReference>
<dbReference type="GO" id="GO:0005576">
    <property type="term" value="C:extracellular region"/>
    <property type="evidence" value="ECO:0007669"/>
    <property type="project" value="UniProtKB-SubCell"/>
</dbReference>
<dbReference type="InterPro" id="IPR028994">
    <property type="entry name" value="Integrin_alpha_N"/>
</dbReference>
<dbReference type="SUPFAM" id="SSF69318">
    <property type="entry name" value="Integrin alpha N-terminal domain"/>
    <property type="match status" value="1"/>
</dbReference>
<dbReference type="NCBIfam" id="TIGR03696">
    <property type="entry name" value="Rhs_assc_core"/>
    <property type="match status" value="1"/>
</dbReference>
<dbReference type="Pfam" id="PF03534">
    <property type="entry name" value="SpvB"/>
    <property type="match status" value="1"/>
</dbReference>
<feature type="region of interest" description="Disordered" evidence="4">
    <location>
        <begin position="2522"/>
        <end position="2559"/>
    </location>
</feature>
<gene>
    <name evidence="7" type="ORF">GJJ30_26085</name>
</gene>
<proteinExistence type="predicted"/>
<dbReference type="InterPro" id="IPR022045">
    <property type="entry name" value="TcdB_toxin_mid/N"/>
</dbReference>
<feature type="region of interest" description="Disordered" evidence="4">
    <location>
        <begin position="2273"/>
        <end position="2376"/>
    </location>
</feature>
<evidence type="ECO:0000259" key="6">
    <source>
        <dbReference type="Pfam" id="PF12256"/>
    </source>
</evidence>
<evidence type="ECO:0000256" key="3">
    <source>
        <dbReference type="ARBA" id="ARBA00023026"/>
    </source>
</evidence>
<comment type="caution">
    <text evidence="7">The sequence shown here is derived from an EMBL/GenBank/DDBJ whole genome shotgun (WGS) entry which is preliminary data.</text>
</comment>
<evidence type="ECO:0000313" key="8">
    <source>
        <dbReference type="Proteomes" id="UP000441754"/>
    </source>
</evidence>
<feature type="compositionally biased region" description="Basic and acidic residues" evidence="4">
    <location>
        <begin position="2281"/>
        <end position="2301"/>
    </location>
</feature>
<dbReference type="InterPro" id="IPR022385">
    <property type="entry name" value="Rhs_assc_core"/>
</dbReference>